<feature type="domain" description="MoaB/Mog" evidence="7">
    <location>
        <begin position="12"/>
        <end position="155"/>
    </location>
</feature>
<dbReference type="UniPathway" id="UPA00344"/>
<comment type="caution">
    <text evidence="8">The sequence shown here is derived from an EMBL/GenBank/DDBJ whole genome shotgun (WGS) entry which is preliminary data.</text>
</comment>
<dbReference type="InterPro" id="IPR051920">
    <property type="entry name" value="MPT_Adenylyltrnsfr/MoaC-Rel"/>
</dbReference>
<dbReference type="CDD" id="cd00886">
    <property type="entry name" value="MogA_MoaB"/>
    <property type="match status" value="1"/>
</dbReference>
<dbReference type="PANTHER" id="PTHR43764:SF1">
    <property type="entry name" value="MOLYBDOPTERIN MOLYBDOTRANSFERASE"/>
    <property type="match status" value="1"/>
</dbReference>
<evidence type="ECO:0000256" key="1">
    <source>
        <dbReference type="ARBA" id="ARBA00005046"/>
    </source>
</evidence>
<protein>
    <recommendedName>
        <fullName evidence="3">Molybdopterin adenylyltransferase</fullName>
        <ecNumber evidence="2">2.7.7.75</ecNumber>
    </recommendedName>
</protein>
<evidence type="ECO:0000256" key="2">
    <source>
        <dbReference type="ARBA" id="ARBA00012509"/>
    </source>
</evidence>
<accession>A0A1X0XXJ1</accession>
<comment type="pathway">
    <text evidence="1">Cofactor biosynthesis; molybdopterin biosynthesis.</text>
</comment>
<dbReference type="SMART" id="SM00852">
    <property type="entry name" value="MoCF_biosynth"/>
    <property type="match status" value="1"/>
</dbReference>
<dbReference type="EC" id="2.7.7.75" evidence="2"/>
<keyword evidence="9" id="KW-1185">Reference proteome</keyword>
<evidence type="ECO:0000256" key="4">
    <source>
        <dbReference type="ARBA" id="ARBA00023150"/>
    </source>
</evidence>
<dbReference type="Pfam" id="PF00994">
    <property type="entry name" value="MoCF_biosynth"/>
    <property type="match status" value="1"/>
</dbReference>
<reference evidence="8 9" key="1">
    <citation type="submission" date="2017-03" db="EMBL/GenBank/DDBJ databases">
        <title>Genome sequence of Geothermobacter sp. EPR-M, Deep-Sea Iron Reducer.</title>
        <authorList>
            <person name="Tully B."/>
            <person name="Savalia P."/>
            <person name="Abuyen K."/>
            <person name="Baughan C."/>
            <person name="Romero E."/>
            <person name="Ronkowski C."/>
            <person name="Torres B."/>
            <person name="Tremblay J."/>
            <person name="Trujillo A."/>
            <person name="Tyler M."/>
            <person name="Perez-Rodriguez I."/>
            <person name="Amend J."/>
        </authorList>
    </citation>
    <scope>NUCLEOTIDE SEQUENCE [LARGE SCALE GENOMIC DNA]</scope>
    <source>
        <strain evidence="8 9">EPR-M</strain>
    </source>
</reference>
<dbReference type="EMBL" id="NAAD01000018">
    <property type="protein sequence ID" value="ORJ57559.1"/>
    <property type="molecule type" value="Genomic_DNA"/>
</dbReference>
<comment type="catalytic activity">
    <reaction evidence="5">
        <text>molybdopterin + ATP + H(+) = adenylyl-molybdopterin + diphosphate</text>
        <dbReference type="Rhea" id="RHEA:31331"/>
        <dbReference type="ChEBI" id="CHEBI:15378"/>
        <dbReference type="ChEBI" id="CHEBI:30616"/>
        <dbReference type="ChEBI" id="CHEBI:33019"/>
        <dbReference type="ChEBI" id="CHEBI:58698"/>
        <dbReference type="ChEBI" id="CHEBI:62727"/>
        <dbReference type="EC" id="2.7.7.75"/>
    </reaction>
</comment>
<evidence type="ECO:0000256" key="6">
    <source>
        <dbReference type="ARBA" id="ARBA00058212"/>
    </source>
</evidence>
<organism evidence="8 9">
    <name type="scientific">Geothermobacter hydrogeniphilus</name>
    <dbReference type="NCBI Taxonomy" id="1969733"/>
    <lineage>
        <taxon>Bacteria</taxon>
        <taxon>Pseudomonadati</taxon>
        <taxon>Thermodesulfobacteriota</taxon>
        <taxon>Desulfuromonadia</taxon>
        <taxon>Desulfuromonadales</taxon>
        <taxon>Geothermobacteraceae</taxon>
        <taxon>Geothermobacter</taxon>
    </lineage>
</organism>
<dbReference type="Gene3D" id="3.40.980.10">
    <property type="entry name" value="MoaB/Mog-like domain"/>
    <property type="match status" value="1"/>
</dbReference>
<sequence length="168" mass="17910">MTKNAVAEYRVGILTLSDKGARGERVDESGEILREMAAELGTVCCYEMIPDDFPLIVATLRDWADNRKLDLLLTTGGTGLSPRDVTPEATLAVIDREVPGMAEAMRAASLAKTPHAMISRAVVGLRGTTLIANMPGSPKAVRENFAVLLPALPHALAKLKGDPSDCAR</sequence>
<comment type="function">
    <text evidence="6">Catalyzes the adenylation of molybdopterin as part of the biosynthesis of the molybdenum-cofactor.</text>
</comment>
<dbReference type="OrthoDB" id="9784492at2"/>
<dbReference type="SUPFAM" id="SSF53218">
    <property type="entry name" value="Molybdenum cofactor biosynthesis proteins"/>
    <property type="match status" value="1"/>
</dbReference>
<dbReference type="PROSITE" id="PS01078">
    <property type="entry name" value="MOCF_BIOSYNTHESIS_1"/>
    <property type="match status" value="1"/>
</dbReference>
<dbReference type="GO" id="GO:0006777">
    <property type="term" value="P:Mo-molybdopterin cofactor biosynthetic process"/>
    <property type="evidence" value="ECO:0007669"/>
    <property type="project" value="UniProtKB-KW"/>
</dbReference>
<name>A0A1X0XXJ1_9BACT</name>
<evidence type="ECO:0000313" key="9">
    <source>
        <dbReference type="Proteomes" id="UP000193136"/>
    </source>
</evidence>
<dbReference type="STRING" id="1969733.B5V00_13150"/>
<dbReference type="InterPro" id="IPR036425">
    <property type="entry name" value="MoaB/Mog-like_dom_sf"/>
</dbReference>
<proteinExistence type="predicted"/>
<dbReference type="AlphaFoldDB" id="A0A1X0XXJ1"/>
<dbReference type="GO" id="GO:0061598">
    <property type="term" value="F:molybdopterin adenylyltransferase activity"/>
    <property type="evidence" value="ECO:0007669"/>
    <property type="project" value="UniProtKB-EC"/>
</dbReference>
<dbReference type="InterPro" id="IPR001453">
    <property type="entry name" value="MoaB/Mog_dom"/>
</dbReference>
<dbReference type="PANTHER" id="PTHR43764">
    <property type="entry name" value="MOLYBDENUM COFACTOR BIOSYNTHESIS"/>
    <property type="match status" value="1"/>
</dbReference>
<dbReference type="InterPro" id="IPR008284">
    <property type="entry name" value="MoCF_biosynth_CS"/>
</dbReference>
<dbReference type="NCBIfam" id="TIGR00177">
    <property type="entry name" value="molyb_syn"/>
    <property type="match status" value="1"/>
</dbReference>
<evidence type="ECO:0000313" key="8">
    <source>
        <dbReference type="EMBL" id="ORJ57559.1"/>
    </source>
</evidence>
<keyword evidence="4" id="KW-0501">Molybdenum cofactor biosynthesis</keyword>
<evidence type="ECO:0000259" key="7">
    <source>
        <dbReference type="SMART" id="SM00852"/>
    </source>
</evidence>
<dbReference type="RefSeq" id="WP_085011275.1">
    <property type="nucleotide sequence ID" value="NZ_NAAD01000018.1"/>
</dbReference>
<evidence type="ECO:0000256" key="3">
    <source>
        <dbReference type="ARBA" id="ARBA00013491"/>
    </source>
</evidence>
<dbReference type="Proteomes" id="UP000193136">
    <property type="component" value="Unassembled WGS sequence"/>
</dbReference>
<gene>
    <name evidence="8" type="ORF">B5V00_13150</name>
</gene>
<evidence type="ECO:0000256" key="5">
    <source>
        <dbReference type="ARBA" id="ARBA00051131"/>
    </source>
</evidence>